<keyword evidence="1" id="KW-0732">Signal</keyword>
<evidence type="ECO:0000256" key="1">
    <source>
        <dbReference type="SAM" id="SignalP"/>
    </source>
</evidence>
<dbReference type="GeneID" id="77805209"/>
<dbReference type="Proteomes" id="UP001164743">
    <property type="component" value="Chromosome 17A"/>
</dbReference>
<feature type="signal peptide" evidence="1">
    <location>
        <begin position="1"/>
        <end position="17"/>
    </location>
</feature>
<protein>
    <submittedName>
        <fullName evidence="2">Uncharacterized protein</fullName>
    </submittedName>
</protein>
<gene>
    <name evidence="2" type="ORF">PtA15_17A220</name>
</gene>
<name>A0ABY7D539_9BASI</name>
<evidence type="ECO:0000313" key="3">
    <source>
        <dbReference type="Proteomes" id="UP001164743"/>
    </source>
</evidence>
<reference evidence="2" key="1">
    <citation type="submission" date="2022-10" db="EMBL/GenBank/DDBJ databases">
        <title>Puccinia triticina Genome sequencing and assembly.</title>
        <authorList>
            <person name="Li C."/>
        </authorList>
    </citation>
    <scope>NUCLEOTIDE SEQUENCE</scope>
    <source>
        <strain evidence="2">Pt15</strain>
    </source>
</reference>
<feature type="chain" id="PRO_5045936830" evidence="1">
    <location>
        <begin position="18"/>
        <end position="124"/>
    </location>
</feature>
<dbReference type="RefSeq" id="XP_053028293.1">
    <property type="nucleotide sequence ID" value="XM_053164314.1"/>
</dbReference>
<dbReference type="EMBL" id="CP110437">
    <property type="protein sequence ID" value="WAQ92738.1"/>
    <property type="molecule type" value="Genomic_DNA"/>
</dbReference>
<sequence length="124" mass="13268">MVTYLLALRLLTVPVHNIEQPVAYQRQEQQQAAADVGAMGDNEPGADGAPQRLTTMTAEQWLPLAASLSLLGPIVLPRAAKGLFSTGLFLLQPSSPPAIAYPPSPYSHCRKYRGSASRQQAAEA</sequence>
<proteinExistence type="predicted"/>
<accession>A0ABY7D539</accession>
<organism evidence="2 3">
    <name type="scientific">Puccinia triticina</name>
    <dbReference type="NCBI Taxonomy" id="208348"/>
    <lineage>
        <taxon>Eukaryota</taxon>
        <taxon>Fungi</taxon>
        <taxon>Dikarya</taxon>
        <taxon>Basidiomycota</taxon>
        <taxon>Pucciniomycotina</taxon>
        <taxon>Pucciniomycetes</taxon>
        <taxon>Pucciniales</taxon>
        <taxon>Pucciniaceae</taxon>
        <taxon>Puccinia</taxon>
    </lineage>
</organism>
<keyword evidence="3" id="KW-1185">Reference proteome</keyword>
<evidence type="ECO:0000313" key="2">
    <source>
        <dbReference type="EMBL" id="WAQ92738.1"/>
    </source>
</evidence>